<dbReference type="EMBL" id="HACG01000349">
    <property type="protein sequence ID" value="CEK47214.1"/>
    <property type="molecule type" value="Transcribed_RNA"/>
</dbReference>
<dbReference type="GO" id="GO:0016020">
    <property type="term" value="C:membrane"/>
    <property type="evidence" value="ECO:0007669"/>
    <property type="project" value="UniProtKB-SubCell"/>
</dbReference>
<gene>
    <name evidence="7" type="primary">ORF800</name>
</gene>
<name>A0A0B6XTL1_9EUPU</name>
<protein>
    <submittedName>
        <fullName evidence="7">Uncharacterized protein</fullName>
    </submittedName>
</protein>
<sequence length="67" mass="7570">SMKALNFSYTVGDIYLAGMFDVHKRSLSPFTCGDIKTLHGFLLLEAFHYAIEQVNSKQGQFKDILRG</sequence>
<dbReference type="Gene3D" id="3.40.50.2300">
    <property type="match status" value="1"/>
</dbReference>
<evidence type="ECO:0000256" key="5">
    <source>
        <dbReference type="ARBA" id="ARBA00023170"/>
    </source>
</evidence>
<evidence type="ECO:0000256" key="3">
    <source>
        <dbReference type="ARBA" id="ARBA00022989"/>
    </source>
</evidence>
<evidence type="ECO:0000256" key="2">
    <source>
        <dbReference type="ARBA" id="ARBA00022692"/>
    </source>
</evidence>
<proteinExistence type="predicted"/>
<dbReference type="AlphaFoldDB" id="A0A0B6XTL1"/>
<comment type="subcellular location">
    <subcellularLocation>
        <location evidence="1">Membrane</location>
        <topology evidence="1">Multi-pass membrane protein</topology>
    </subcellularLocation>
</comment>
<keyword evidence="5" id="KW-0675">Receptor</keyword>
<evidence type="ECO:0000256" key="4">
    <source>
        <dbReference type="ARBA" id="ARBA00023136"/>
    </source>
</evidence>
<feature type="non-terminal residue" evidence="7">
    <location>
        <position position="1"/>
    </location>
</feature>
<reference evidence="7" key="1">
    <citation type="submission" date="2014-12" db="EMBL/GenBank/DDBJ databases">
        <title>Insight into the proteome of Arion vulgaris.</title>
        <authorList>
            <person name="Aradska J."/>
            <person name="Bulat T."/>
            <person name="Smidak R."/>
            <person name="Sarate P."/>
            <person name="Gangsoo J."/>
            <person name="Sialana F."/>
            <person name="Bilban M."/>
            <person name="Lubec G."/>
        </authorList>
    </citation>
    <scope>NUCLEOTIDE SEQUENCE</scope>
    <source>
        <tissue evidence="7">Skin</tissue>
    </source>
</reference>
<dbReference type="PRINTS" id="PR00248">
    <property type="entry name" value="GPCRMGR"/>
</dbReference>
<dbReference type="InterPro" id="IPR028082">
    <property type="entry name" value="Peripla_BP_I"/>
</dbReference>
<organism evidence="7">
    <name type="scientific">Arion vulgaris</name>
    <dbReference type="NCBI Taxonomy" id="1028688"/>
    <lineage>
        <taxon>Eukaryota</taxon>
        <taxon>Metazoa</taxon>
        <taxon>Spiralia</taxon>
        <taxon>Lophotrochozoa</taxon>
        <taxon>Mollusca</taxon>
        <taxon>Gastropoda</taxon>
        <taxon>Heterobranchia</taxon>
        <taxon>Euthyneura</taxon>
        <taxon>Panpulmonata</taxon>
        <taxon>Eupulmonata</taxon>
        <taxon>Stylommatophora</taxon>
        <taxon>Helicina</taxon>
        <taxon>Arionoidea</taxon>
        <taxon>Arionidae</taxon>
        <taxon>Arion</taxon>
    </lineage>
</organism>
<dbReference type="GO" id="GO:0004930">
    <property type="term" value="F:G protein-coupled receptor activity"/>
    <property type="evidence" value="ECO:0007669"/>
    <property type="project" value="InterPro"/>
</dbReference>
<keyword evidence="3" id="KW-1133">Transmembrane helix</keyword>
<keyword evidence="2" id="KW-0812">Transmembrane</keyword>
<evidence type="ECO:0000256" key="1">
    <source>
        <dbReference type="ARBA" id="ARBA00004141"/>
    </source>
</evidence>
<keyword evidence="6" id="KW-0325">Glycoprotein</keyword>
<dbReference type="InterPro" id="IPR000337">
    <property type="entry name" value="GPCR_3"/>
</dbReference>
<accession>A0A0B6XTL1</accession>
<evidence type="ECO:0000313" key="7">
    <source>
        <dbReference type="EMBL" id="CEK47214.1"/>
    </source>
</evidence>
<dbReference type="SUPFAM" id="SSF53822">
    <property type="entry name" value="Periplasmic binding protein-like I"/>
    <property type="match status" value="1"/>
</dbReference>
<keyword evidence="4" id="KW-0472">Membrane</keyword>
<feature type="non-terminal residue" evidence="7">
    <location>
        <position position="67"/>
    </location>
</feature>
<evidence type="ECO:0000256" key="6">
    <source>
        <dbReference type="ARBA" id="ARBA00023180"/>
    </source>
</evidence>